<dbReference type="InterPro" id="IPR050764">
    <property type="entry name" value="CbbQ/NirQ/NorQ/GpvN"/>
</dbReference>
<evidence type="ECO:0000313" key="4">
    <source>
        <dbReference type="EMBL" id="CAB4181765.1"/>
    </source>
</evidence>
<evidence type="ECO:0000313" key="5">
    <source>
        <dbReference type="EMBL" id="CAB4190000.1"/>
    </source>
</evidence>
<evidence type="ECO:0000313" key="3">
    <source>
        <dbReference type="EMBL" id="CAB4176356.1"/>
    </source>
</evidence>
<dbReference type="EMBL" id="LR796860">
    <property type="protein sequence ID" value="CAB4170654.1"/>
    <property type="molecule type" value="Genomic_DNA"/>
</dbReference>
<evidence type="ECO:0000313" key="2">
    <source>
        <dbReference type="EMBL" id="CAB4170654.1"/>
    </source>
</evidence>
<reference evidence="4" key="1">
    <citation type="submission" date="2020-05" db="EMBL/GenBank/DDBJ databases">
        <authorList>
            <person name="Chiriac C."/>
            <person name="Salcher M."/>
            <person name="Ghai R."/>
            <person name="Kavagutti S V."/>
        </authorList>
    </citation>
    <scope>NUCLEOTIDE SEQUENCE</scope>
</reference>
<feature type="domain" description="ATPase dynein-related AAA" evidence="1">
    <location>
        <begin position="132"/>
        <end position="268"/>
    </location>
</feature>
<dbReference type="InterPro" id="IPR011704">
    <property type="entry name" value="ATPase_dyneun-rel_AAA"/>
</dbReference>
<evidence type="ECO:0000313" key="6">
    <source>
        <dbReference type="EMBL" id="CAB4210503.1"/>
    </source>
</evidence>
<dbReference type="GO" id="GO:0005524">
    <property type="term" value="F:ATP binding"/>
    <property type="evidence" value="ECO:0007669"/>
    <property type="project" value="InterPro"/>
</dbReference>
<accession>A0A6J5QLN4</accession>
<dbReference type="SUPFAM" id="SSF52540">
    <property type="entry name" value="P-loop containing nucleoside triphosphate hydrolases"/>
    <property type="match status" value="1"/>
</dbReference>
<dbReference type="EMBL" id="LR797157">
    <property type="protein sequence ID" value="CAB4190000.1"/>
    <property type="molecule type" value="Genomic_DNA"/>
</dbReference>
<dbReference type="EMBL" id="LR798378">
    <property type="protein sequence ID" value="CAB5227754.1"/>
    <property type="molecule type" value="Genomic_DNA"/>
</dbReference>
<dbReference type="EMBL" id="LR797369">
    <property type="protein sequence ID" value="CAB4210503.1"/>
    <property type="molecule type" value="Genomic_DNA"/>
</dbReference>
<dbReference type="Pfam" id="PF07728">
    <property type="entry name" value="AAA_5"/>
    <property type="match status" value="1"/>
</dbReference>
<dbReference type="PANTHER" id="PTHR42759">
    <property type="entry name" value="MOXR FAMILY PROTEIN"/>
    <property type="match status" value="1"/>
</dbReference>
<sequence>MPKITDRSKFIEAARDVYRNIGSSITRQQVLDVCASCNMDYPNWLVNDKQYRIGRGVYRLPFIGGAKPAKKQIAPAPVMPEMAVAMAAAAVQLNVSAPVDLVPPKASGYVPFGNFADVRTIVKSNKFYPMYITGLSGNGKTMMVEQVCAAEKREMVRVNITIETDEDDLIGGFRLIDGRTVWQNGPVVVAMERGAVLLLDEVDLGSNKLMCLQPVLEGKPIYLKKINKVITPVAGFNVIATANTKGKGSDDGRFIGTNVMNEAFLERFSITMEQEYPAQKVEQKILNNVLGANGVEDTGFTDKLVQWADVIRKSFYEGAVSEIISTRRLVHICEAFVIFGQKRDKAIELCLNRFDVDTKTGFMDLYKKLDETINPLDPAQQMNDLKKAAEVAF</sequence>
<gene>
    <name evidence="4" type="ORF">UFOVP1065_57</name>
    <name evidence="5" type="ORF">UFOVP1198_26</name>
    <name evidence="6" type="ORF">UFOVP1418_18</name>
    <name evidence="8" type="ORF">UFOVP1524_132</name>
    <name evidence="7" type="ORF">UFOVP1651_132</name>
    <name evidence="2" type="ORF">UFOVP908_110</name>
    <name evidence="3" type="ORF">UFOVP990_26</name>
</gene>
<protein>
    <submittedName>
        <fullName evidence="4">PD_CobS, cobaltochelatase, CobS subunit</fullName>
    </submittedName>
</protein>
<evidence type="ECO:0000313" key="8">
    <source>
        <dbReference type="EMBL" id="CAB5227754.1"/>
    </source>
</evidence>
<dbReference type="PANTHER" id="PTHR42759:SF1">
    <property type="entry name" value="MAGNESIUM-CHELATASE SUBUNIT CHLD"/>
    <property type="match status" value="1"/>
</dbReference>
<name>A0A6J5QLN4_9CAUD</name>
<dbReference type="GO" id="GO:0016887">
    <property type="term" value="F:ATP hydrolysis activity"/>
    <property type="evidence" value="ECO:0007669"/>
    <property type="project" value="InterPro"/>
</dbReference>
<dbReference type="EMBL" id="LR797518">
    <property type="protein sequence ID" value="CAB4222734.1"/>
    <property type="molecule type" value="Genomic_DNA"/>
</dbReference>
<dbReference type="InterPro" id="IPR027417">
    <property type="entry name" value="P-loop_NTPase"/>
</dbReference>
<evidence type="ECO:0000259" key="1">
    <source>
        <dbReference type="Pfam" id="PF07728"/>
    </source>
</evidence>
<dbReference type="Gene3D" id="3.40.50.300">
    <property type="entry name" value="P-loop containing nucleotide triphosphate hydrolases"/>
    <property type="match status" value="1"/>
</dbReference>
<proteinExistence type="predicted"/>
<dbReference type="EMBL" id="LR796945">
    <property type="protein sequence ID" value="CAB4176356.1"/>
    <property type="molecule type" value="Genomic_DNA"/>
</dbReference>
<organism evidence="4">
    <name type="scientific">uncultured Caudovirales phage</name>
    <dbReference type="NCBI Taxonomy" id="2100421"/>
    <lineage>
        <taxon>Viruses</taxon>
        <taxon>Duplodnaviria</taxon>
        <taxon>Heunggongvirae</taxon>
        <taxon>Uroviricota</taxon>
        <taxon>Caudoviricetes</taxon>
        <taxon>Peduoviridae</taxon>
        <taxon>Maltschvirus</taxon>
        <taxon>Maltschvirus maltsch</taxon>
    </lineage>
</organism>
<dbReference type="EMBL" id="LR797021">
    <property type="protein sequence ID" value="CAB4181765.1"/>
    <property type="molecule type" value="Genomic_DNA"/>
</dbReference>
<evidence type="ECO:0000313" key="7">
    <source>
        <dbReference type="EMBL" id="CAB4222734.1"/>
    </source>
</evidence>